<evidence type="ECO:0000259" key="5">
    <source>
        <dbReference type="Pfam" id="PF02570"/>
    </source>
</evidence>
<dbReference type="GO" id="GO:0016993">
    <property type="term" value="F:precorrin-8X methylmutase activity"/>
    <property type="evidence" value="ECO:0007669"/>
    <property type="project" value="UniProtKB-EC"/>
</dbReference>
<dbReference type="Proteomes" id="UP000622552">
    <property type="component" value="Unassembled WGS sequence"/>
</dbReference>
<comment type="pathway">
    <text evidence="1">Cofactor biosynthesis; adenosylcobalamin biosynthesis.</text>
</comment>
<dbReference type="GO" id="GO:0009236">
    <property type="term" value="P:cobalamin biosynthetic process"/>
    <property type="evidence" value="ECO:0007669"/>
    <property type="project" value="UniProtKB-UniPathway"/>
</dbReference>
<evidence type="ECO:0000256" key="2">
    <source>
        <dbReference type="ARBA" id="ARBA00009774"/>
    </source>
</evidence>
<comment type="similarity">
    <text evidence="2">Belongs to the CobH/CbiC family.</text>
</comment>
<dbReference type="UniPathway" id="UPA00148"/>
<dbReference type="EC" id="5.4.99.61" evidence="6"/>
<dbReference type="EMBL" id="JADOUF010000001">
    <property type="protein sequence ID" value="MBG6137869.1"/>
    <property type="molecule type" value="Genomic_DNA"/>
</dbReference>
<dbReference type="RefSeq" id="WP_197004686.1">
    <property type="nucleotide sequence ID" value="NZ_BONS01000017.1"/>
</dbReference>
<feature type="domain" description="Cobalamin biosynthesis precorrin-8X methylmutase CobH/CbiC" evidence="5">
    <location>
        <begin position="7"/>
        <end position="194"/>
    </location>
</feature>
<dbReference type="SUPFAM" id="SSF63965">
    <property type="entry name" value="Precorrin-8X methylmutase CbiC/CobH"/>
    <property type="match status" value="1"/>
</dbReference>
<name>A0A8J7KKB4_9ACTN</name>
<evidence type="ECO:0000313" key="6">
    <source>
        <dbReference type="EMBL" id="MBG6137869.1"/>
    </source>
</evidence>
<evidence type="ECO:0000313" key="7">
    <source>
        <dbReference type="Proteomes" id="UP000622552"/>
    </source>
</evidence>
<dbReference type="Gene3D" id="3.40.50.10230">
    <property type="entry name" value="Cobalamin biosynthesis CobH/CbiC, precorrin-8X methylmutase"/>
    <property type="match status" value="1"/>
</dbReference>
<evidence type="ECO:0000256" key="4">
    <source>
        <dbReference type="ARBA" id="ARBA00023235"/>
    </source>
</evidence>
<keyword evidence="3" id="KW-0169">Cobalamin biosynthesis</keyword>
<proteinExistence type="inferred from homology"/>
<dbReference type="Pfam" id="PF02570">
    <property type="entry name" value="CbiC"/>
    <property type="match status" value="1"/>
</dbReference>
<comment type="caution">
    <text evidence="6">The sequence shown here is derived from an EMBL/GenBank/DDBJ whole genome shotgun (WGS) entry which is preliminary data.</text>
</comment>
<dbReference type="EC" id="5.4.99.60" evidence="6"/>
<dbReference type="InterPro" id="IPR003722">
    <property type="entry name" value="Cbl_synth_CobH/CbiC"/>
</dbReference>
<protein>
    <submittedName>
        <fullName evidence="6">Precorrin-8X/cobalt-precorrin-8 methylmutase</fullName>
        <ecNumber evidence="6">5.4.99.60</ecNumber>
        <ecNumber evidence="6">5.4.99.61</ecNumber>
    </submittedName>
</protein>
<reference evidence="6" key="1">
    <citation type="submission" date="2020-11" db="EMBL/GenBank/DDBJ databases">
        <title>Sequencing the genomes of 1000 actinobacteria strains.</title>
        <authorList>
            <person name="Klenk H.-P."/>
        </authorList>
    </citation>
    <scope>NUCLEOTIDE SEQUENCE</scope>
    <source>
        <strain evidence="6">DSM 45356</strain>
    </source>
</reference>
<dbReference type="PANTHER" id="PTHR43588">
    <property type="entry name" value="COBALT-PRECORRIN-8 METHYLMUTASE"/>
    <property type="match status" value="1"/>
</dbReference>
<gene>
    <name evidence="6" type="ORF">IW245_004063</name>
</gene>
<organism evidence="6 7">
    <name type="scientific">Longispora fulva</name>
    <dbReference type="NCBI Taxonomy" id="619741"/>
    <lineage>
        <taxon>Bacteria</taxon>
        <taxon>Bacillati</taxon>
        <taxon>Actinomycetota</taxon>
        <taxon>Actinomycetes</taxon>
        <taxon>Micromonosporales</taxon>
        <taxon>Micromonosporaceae</taxon>
        <taxon>Longispora</taxon>
    </lineage>
</organism>
<keyword evidence="7" id="KW-1185">Reference proteome</keyword>
<evidence type="ECO:0000256" key="1">
    <source>
        <dbReference type="ARBA" id="ARBA00004953"/>
    </source>
</evidence>
<dbReference type="InterPro" id="IPR036588">
    <property type="entry name" value="CobH/CbiC_sf"/>
</dbReference>
<evidence type="ECO:0000256" key="3">
    <source>
        <dbReference type="ARBA" id="ARBA00022573"/>
    </source>
</evidence>
<keyword evidence="4 6" id="KW-0413">Isomerase</keyword>
<sequence length="198" mass="20186">MRTPHPIEVESYRILRATCDTHGLPPHSRDVVERMVHTSADESWCADLILDESALAAGAAALDGGAPLVVDAETVSAGIAAYPSLCLMESEAAYDISVRTGITLPAAGFQLAASRVADGAVWVAGSSPTALWELLRLAEGGVLRPALVIGLPAGFVGAAEAKAALRRSGLPAISNVSAKGGAVVAAAAVNALLYGDIY</sequence>
<dbReference type="PANTHER" id="PTHR43588:SF1">
    <property type="entry name" value="COBALT-PRECORRIN-8 METHYLMUTASE"/>
    <property type="match status" value="1"/>
</dbReference>
<dbReference type="GO" id="GO:0043778">
    <property type="term" value="F:cobalt-precorrin-8 methylmutase activity"/>
    <property type="evidence" value="ECO:0007669"/>
    <property type="project" value="UniProtKB-EC"/>
</dbReference>
<dbReference type="AlphaFoldDB" id="A0A8J7KKB4"/>
<accession>A0A8J7KKB4</accession>